<dbReference type="GO" id="GO:0004822">
    <property type="term" value="F:isoleucine-tRNA ligase activity"/>
    <property type="evidence" value="ECO:0007669"/>
    <property type="project" value="TreeGrafter"/>
</dbReference>
<dbReference type="PROSITE" id="PS00178">
    <property type="entry name" value="AA_TRNA_LIGASE_I"/>
    <property type="match status" value="1"/>
</dbReference>
<proteinExistence type="predicted"/>
<dbReference type="InterPro" id="IPR014729">
    <property type="entry name" value="Rossmann-like_a/b/a_fold"/>
</dbReference>
<evidence type="ECO:0000256" key="5">
    <source>
        <dbReference type="ARBA" id="ARBA00023146"/>
    </source>
</evidence>
<comment type="caution">
    <text evidence="7">The sequence shown here is derived from an EMBL/GenBank/DDBJ whole genome shotgun (WGS) entry which is preliminary data.</text>
</comment>
<name>A0A4C1XYL5_EUMVA</name>
<dbReference type="AlphaFoldDB" id="A0A4C1XYL5"/>
<dbReference type="STRING" id="151549.A0A4C1XYL5"/>
<accession>A0A4C1XYL5</accession>
<dbReference type="GO" id="GO:0005524">
    <property type="term" value="F:ATP binding"/>
    <property type="evidence" value="ECO:0007669"/>
    <property type="project" value="UniProtKB-KW"/>
</dbReference>
<dbReference type="InterPro" id="IPR002300">
    <property type="entry name" value="aa-tRNA-synth_Ia"/>
</dbReference>
<keyword evidence="8" id="KW-1185">Reference proteome</keyword>
<sequence>MEVAKSYEESAQFSDLYNWQRDHATGPEFVLHDGPPYANGNLHMGHAVNKIIKDVCNRFKVLEGNKVHYIPGWDCHGLPIELKALQNIKSKAEISNPFTIREIARNFATETVKIQKATFESWGVMADWDKSYLTMNRFYVELLICRAVLFMKVNQPTISNN</sequence>
<dbReference type="SUPFAM" id="SSF52374">
    <property type="entry name" value="Nucleotidylyl transferase"/>
    <property type="match status" value="1"/>
</dbReference>
<organism evidence="7 8">
    <name type="scientific">Eumeta variegata</name>
    <name type="common">Bagworm moth</name>
    <name type="synonym">Eumeta japonica</name>
    <dbReference type="NCBI Taxonomy" id="151549"/>
    <lineage>
        <taxon>Eukaryota</taxon>
        <taxon>Metazoa</taxon>
        <taxon>Ecdysozoa</taxon>
        <taxon>Arthropoda</taxon>
        <taxon>Hexapoda</taxon>
        <taxon>Insecta</taxon>
        <taxon>Pterygota</taxon>
        <taxon>Neoptera</taxon>
        <taxon>Endopterygota</taxon>
        <taxon>Lepidoptera</taxon>
        <taxon>Glossata</taxon>
        <taxon>Ditrysia</taxon>
        <taxon>Tineoidea</taxon>
        <taxon>Psychidae</taxon>
        <taxon>Oiketicinae</taxon>
        <taxon>Eumeta</taxon>
    </lineage>
</organism>
<evidence type="ECO:0000256" key="2">
    <source>
        <dbReference type="ARBA" id="ARBA00022741"/>
    </source>
</evidence>
<protein>
    <submittedName>
        <fullName evidence="7">Isoleucine--tRNA ligase, mitochondrial</fullName>
    </submittedName>
</protein>
<evidence type="ECO:0000313" key="7">
    <source>
        <dbReference type="EMBL" id="GBP67419.1"/>
    </source>
</evidence>
<dbReference type="OrthoDB" id="10264412at2759"/>
<dbReference type="InterPro" id="IPR050081">
    <property type="entry name" value="Ile-tRNA_ligase"/>
</dbReference>
<dbReference type="PANTHER" id="PTHR42765:SF1">
    <property type="entry name" value="ISOLEUCINE--TRNA LIGASE, MITOCHONDRIAL"/>
    <property type="match status" value="1"/>
</dbReference>
<gene>
    <name evidence="7" type="primary">IARS2</name>
    <name evidence="7" type="ORF">EVAR_47138_1</name>
</gene>
<evidence type="ECO:0000256" key="3">
    <source>
        <dbReference type="ARBA" id="ARBA00022840"/>
    </source>
</evidence>
<feature type="domain" description="Aminoacyl-tRNA synthetase class Ia" evidence="6">
    <location>
        <begin position="16"/>
        <end position="139"/>
    </location>
</feature>
<keyword evidence="4" id="KW-0648">Protein biosynthesis</keyword>
<dbReference type="InterPro" id="IPR001412">
    <property type="entry name" value="aa-tRNA-synth_I_CS"/>
</dbReference>
<keyword evidence="1 7" id="KW-0436">Ligase</keyword>
<dbReference type="Pfam" id="PF00133">
    <property type="entry name" value="tRNA-synt_1"/>
    <property type="match status" value="1"/>
</dbReference>
<evidence type="ECO:0000256" key="1">
    <source>
        <dbReference type="ARBA" id="ARBA00022598"/>
    </source>
</evidence>
<reference evidence="7 8" key="1">
    <citation type="journal article" date="2019" name="Commun. Biol.">
        <title>The bagworm genome reveals a unique fibroin gene that provides high tensile strength.</title>
        <authorList>
            <person name="Kono N."/>
            <person name="Nakamura H."/>
            <person name="Ohtoshi R."/>
            <person name="Tomita M."/>
            <person name="Numata K."/>
            <person name="Arakawa K."/>
        </authorList>
    </citation>
    <scope>NUCLEOTIDE SEQUENCE [LARGE SCALE GENOMIC DNA]</scope>
</reference>
<evidence type="ECO:0000313" key="8">
    <source>
        <dbReference type="Proteomes" id="UP000299102"/>
    </source>
</evidence>
<evidence type="ECO:0000256" key="4">
    <source>
        <dbReference type="ARBA" id="ARBA00022917"/>
    </source>
</evidence>
<keyword evidence="5" id="KW-0030">Aminoacyl-tRNA synthetase</keyword>
<dbReference type="Proteomes" id="UP000299102">
    <property type="component" value="Unassembled WGS sequence"/>
</dbReference>
<dbReference type="Gene3D" id="3.40.50.620">
    <property type="entry name" value="HUPs"/>
    <property type="match status" value="1"/>
</dbReference>
<keyword evidence="2" id="KW-0547">Nucleotide-binding</keyword>
<dbReference type="GO" id="GO:0005739">
    <property type="term" value="C:mitochondrion"/>
    <property type="evidence" value="ECO:0007669"/>
    <property type="project" value="TreeGrafter"/>
</dbReference>
<evidence type="ECO:0000259" key="6">
    <source>
        <dbReference type="Pfam" id="PF00133"/>
    </source>
</evidence>
<dbReference type="PANTHER" id="PTHR42765">
    <property type="entry name" value="SOLEUCYL-TRNA SYNTHETASE"/>
    <property type="match status" value="1"/>
</dbReference>
<dbReference type="EMBL" id="BGZK01000983">
    <property type="protein sequence ID" value="GBP67419.1"/>
    <property type="molecule type" value="Genomic_DNA"/>
</dbReference>
<keyword evidence="3" id="KW-0067">ATP-binding</keyword>
<dbReference type="GO" id="GO:0006428">
    <property type="term" value="P:isoleucyl-tRNA aminoacylation"/>
    <property type="evidence" value="ECO:0007669"/>
    <property type="project" value="TreeGrafter"/>
</dbReference>
<dbReference type="GO" id="GO:0032543">
    <property type="term" value="P:mitochondrial translation"/>
    <property type="evidence" value="ECO:0007669"/>
    <property type="project" value="TreeGrafter"/>
</dbReference>